<keyword evidence="1 10" id="KW-1003">Cell membrane</keyword>
<keyword evidence="3 10" id="KW-0808">Transferase</keyword>
<dbReference type="GO" id="GO:0005886">
    <property type="term" value="C:plasma membrane"/>
    <property type="evidence" value="ECO:0007669"/>
    <property type="project" value="UniProtKB-SubCell"/>
</dbReference>
<dbReference type="KEGG" id="vgu:HYG85_00025"/>
<dbReference type="Proteomes" id="UP000677305">
    <property type="component" value="Chromosome"/>
</dbReference>
<name>A0A8J8M6S4_9FIRM</name>
<comment type="pathway">
    <text evidence="10">Lipid metabolism; phospholipid metabolism.</text>
</comment>
<keyword evidence="12" id="KW-1185">Reference proteome</keyword>
<evidence type="ECO:0000256" key="7">
    <source>
        <dbReference type="ARBA" id="ARBA00023136"/>
    </source>
</evidence>
<feature type="transmembrane region" description="Helical" evidence="10">
    <location>
        <begin position="137"/>
        <end position="157"/>
    </location>
</feature>
<proteinExistence type="inferred from homology"/>
<keyword evidence="7 10" id="KW-0472">Membrane</keyword>
<dbReference type="AlphaFoldDB" id="A0A8J8M6S4"/>
<dbReference type="NCBIfam" id="TIGR00023">
    <property type="entry name" value="glycerol-3-phosphate 1-O-acyltransferase PlsY"/>
    <property type="match status" value="1"/>
</dbReference>
<feature type="transmembrane region" description="Helical" evidence="10">
    <location>
        <begin position="82"/>
        <end position="100"/>
    </location>
</feature>
<feature type="transmembrane region" description="Helical" evidence="10">
    <location>
        <begin position="163"/>
        <end position="182"/>
    </location>
</feature>
<dbReference type="HAMAP" id="MF_01043">
    <property type="entry name" value="PlsY"/>
    <property type="match status" value="1"/>
</dbReference>
<keyword evidence="4 10" id="KW-0812">Transmembrane</keyword>
<dbReference type="GO" id="GO:0008654">
    <property type="term" value="P:phospholipid biosynthetic process"/>
    <property type="evidence" value="ECO:0007669"/>
    <property type="project" value="UniProtKB-UniRule"/>
</dbReference>
<dbReference type="EC" id="2.3.1.275" evidence="10"/>
<comment type="catalytic activity">
    <reaction evidence="10">
        <text>an acyl phosphate + sn-glycerol 3-phosphate = a 1-acyl-sn-glycero-3-phosphate + phosphate</text>
        <dbReference type="Rhea" id="RHEA:34075"/>
        <dbReference type="ChEBI" id="CHEBI:43474"/>
        <dbReference type="ChEBI" id="CHEBI:57597"/>
        <dbReference type="ChEBI" id="CHEBI:57970"/>
        <dbReference type="ChEBI" id="CHEBI:59918"/>
        <dbReference type="EC" id="2.3.1.275"/>
    </reaction>
</comment>
<evidence type="ECO:0000256" key="6">
    <source>
        <dbReference type="ARBA" id="ARBA00023098"/>
    </source>
</evidence>
<accession>A0A8J8M6S4</accession>
<dbReference type="PANTHER" id="PTHR30309:SF0">
    <property type="entry name" value="GLYCEROL-3-PHOSPHATE ACYLTRANSFERASE-RELATED"/>
    <property type="match status" value="1"/>
</dbReference>
<sequence length="204" mass="22347">MKIIASLLIGYLIGCFQSAYIISRIKGRLDIRKYGSGNAGTTNVIRVMGWKAGIITFFMDVFKAAIGVLVCSLIFDDILMGYYAGVGVVIGHNWPVFLGFRGGKGIAATIGLLTAVDIRIGLIVIGIMAIVIFISRYVSLGSILMAISIPILMAIFYTDRPQYIVLGVILMIFALYNHRANIKRLLNGTENKLGHKKNLSENEK</sequence>
<evidence type="ECO:0000256" key="1">
    <source>
        <dbReference type="ARBA" id="ARBA00022475"/>
    </source>
</evidence>
<keyword evidence="9 10" id="KW-1208">Phospholipid metabolism</keyword>
<evidence type="ECO:0000256" key="2">
    <source>
        <dbReference type="ARBA" id="ARBA00022516"/>
    </source>
</evidence>
<evidence type="ECO:0000256" key="8">
    <source>
        <dbReference type="ARBA" id="ARBA00023209"/>
    </source>
</evidence>
<dbReference type="InterPro" id="IPR003811">
    <property type="entry name" value="G3P_acylTferase_PlsY"/>
</dbReference>
<dbReference type="UniPathway" id="UPA00085"/>
<dbReference type="GO" id="GO:0043772">
    <property type="term" value="F:acyl-phosphate glycerol-3-phosphate acyltransferase activity"/>
    <property type="evidence" value="ECO:0007669"/>
    <property type="project" value="UniProtKB-UniRule"/>
</dbReference>
<keyword evidence="2 10" id="KW-0444">Lipid biosynthesis</keyword>
<evidence type="ECO:0000313" key="11">
    <source>
        <dbReference type="EMBL" id="QUH27391.1"/>
    </source>
</evidence>
<keyword evidence="6 10" id="KW-0443">Lipid metabolism</keyword>
<evidence type="ECO:0000256" key="4">
    <source>
        <dbReference type="ARBA" id="ARBA00022692"/>
    </source>
</evidence>
<dbReference type="PANTHER" id="PTHR30309">
    <property type="entry name" value="INNER MEMBRANE PROTEIN YGIH"/>
    <property type="match status" value="1"/>
</dbReference>
<evidence type="ECO:0000256" key="3">
    <source>
        <dbReference type="ARBA" id="ARBA00022679"/>
    </source>
</evidence>
<evidence type="ECO:0000256" key="9">
    <source>
        <dbReference type="ARBA" id="ARBA00023264"/>
    </source>
</evidence>
<keyword evidence="11" id="KW-0012">Acyltransferase</keyword>
<dbReference type="EMBL" id="CP058561">
    <property type="protein sequence ID" value="QUH27391.1"/>
    <property type="molecule type" value="Genomic_DNA"/>
</dbReference>
<feature type="transmembrane region" description="Helical" evidence="10">
    <location>
        <begin position="106"/>
        <end position="130"/>
    </location>
</feature>
<keyword evidence="5 10" id="KW-1133">Transmembrane helix</keyword>
<gene>
    <name evidence="10 11" type="primary">plsY</name>
    <name evidence="11" type="ORF">HYG85_00025</name>
</gene>
<comment type="subunit">
    <text evidence="10">Probably interacts with PlsX.</text>
</comment>
<evidence type="ECO:0000313" key="12">
    <source>
        <dbReference type="Proteomes" id="UP000677305"/>
    </source>
</evidence>
<dbReference type="OrthoDB" id="9777124at2"/>
<evidence type="ECO:0000256" key="10">
    <source>
        <dbReference type="HAMAP-Rule" id="MF_01043"/>
    </source>
</evidence>
<feature type="transmembrane region" description="Helical" evidence="10">
    <location>
        <begin position="52"/>
        <end position="75"/>
    </location>
</feature>
<dbReference type="RefSeq" id="WP_113674786.1">
    <property type="nucleotide sequence ID" value="NZ_CAJXUH010000004.1"/>
</dbReference>
<organism evidence="11 12">
    <name type="scientific">Vallitalea guaymasensis</name>
    <dbReference type="NCBI Taxonomy" id="1185412"/>
    <lineage>
        <taxon>Bacteria</taxon>
        <taxon>Bacillati</taxon>
        <taxon>Bacillota</taxon>
        <taxon>Clostridia</taxon>
        <taxon>Lachnospirales</taxon>
        <taxon>Vallitaleaceae</taxon>
        <taxon>Vallitalea</taxon>
    </lineage>
</organism>
<dbReference type="Pfam" id="PF02660">
    <property type="entry name" value="G3P_acyltransf"/>
    <property type="match status" value="1"/>
</dbReference>
<protein>
    <recommendedName>
        <fullName evidence="10">Glycerol-3-phosphate acyltransferase</fullName>
    </recommendedName>
    <alternativeName>
        <fullName evidence="10">Acyl-PO4 G3P acyltransferase</fullName>
    </alternativeName>
    <alternativeName>
        <fullName evidence="10">Acyl-phosphate--glycerol-3-phosphate acyltransferase</fullName>
    </alternativeName>
    <alternativeName>
        <fullName evidence="10">G3P acyltransferase</fullName>
        <shortName evidence="10">GPAT</shortName>
        <ecNumber evidence="10">2.3.1.275</ecNumber>
    </alternativeName>
    <alternativeName>
        <fullName evidence="10">Lysophosphatidic acid synthase</fullName>
        <shortName evidence="10">LPA synthase</shortName>
    </alternativeName>
</protein>
<reference evidence="11 12" key="1">
    <citation type="submission" date="2020-07" db="EMBL/GenBank/DDBJ databases">
        <title>Vallitalea guaymasensis genome.</title>
        <authorList>
            <person name="Postec A."/>
        </authorList>
    </citation>
    <scope>NUCLEOTIDE SEQUENCE [LARGE SCALE GENOMIC DNA]</scope>
    <source>
        <strain evidence="11 12">Ra1766G1</strain>
    </source>
</reference>
<evidence type="ECO:0000256" key="5">
    <source>
        <dbReference type="ARBA" id="ARBA00022989"/>
    </source>
</evidence>
<dbReference type="SMART" id="SM01207">
    <property type="entry name" value="G3P_acyltransf"/>
    <property type="match status" value="1"/>
</dbReference>
<keyword evidence="8 10" id="KW-0594">Phospholipid biosynthesis</keyword>
<comment type="similarity">
    <text evidence="10">Belongs to the PlsY family.</text>
</comment>
<comment type="function">
    <text evidence="10">Catalyzes the transfer of an acyl group from acyl-phosphate (acyl-PO(4)) to glycerol-3-phosphate (G3P) to form lysophosphatidic acid (LPA). This enzyme utilizes acyl-phosphate as fatty acyl donor, but not acyl-CoA or acyl-ACP.</text>
</comment>
<comment type="subcellular location">
    <subcellularLocation>
        <location evidence="10">Cell membrane</location>
        <topology evidence="10">Multi-pass membrane protein</topology>
    </subcellularLocation>
</comment>